<accession>A0ABN2LJ49</accession>
<dbReference type="SUPFAM" id="SSF51182">
    <property type="entry name" value="RmlC-like cupins"/>
    <property type="match status" value="1"/>
</dbReference>
<dbReference type="EMBL" id="BAAAPO010000023">
    <property type="protein sequence ID" value="GAA1790407.1"/>
    <property type="molecule type" value="Genomic_DNA"/>
</dbReference>
<keyword evidence="4" id="KW-1185">Reference proteome</keyword>
<keyword evidence="1" id="KW-0238">DNA-binding</keyword>
<dbReference type="Pfam" id="PF01381">
    <property type="entry name" value="HTH_3"/>
    <property type="match status" value="1"/>
</dbReference>
<proteinExistence type="predicted"/>
<dbReference type="Gene3D" id="2.60.120.10">
    <property type="entry name" value="Jelly Rolls"/>
    <property type="match status" value="1"/>
</dbReference>
<dbReference type="InterPro" id="IPR014710">
    <property type="entry name" value="RmlC-like_jellyroll"/>
</dbReference>
<dbReference type="PANTHER" id="PTHR46797:SF1">
    <property type="entry name" value="METHYLPHOSPHONATE SYNTHASE"/>
    <property type="match status" value="1"/>
</dbReference>
<dbReference type="CDD" id="cd02209">
    <property type="entry name" value="cupin_XRE_C"/>
    <property type="match status" value="1"/>
</dbReference>
<name>A0ABN2LJ49_9MICO</name>
<dbReference type="PROSITE" id="PS50943">
    <property type="entry name" value="HTH_CROC1"/>
    <property type="match status" value="1"/>
</dbReference>
<sequence>MTSAPSPGDAPAGGRLDHDFLALVGGRIRDRRKSTGKTVQQLADRAGISRRLLTQIEHGQANPSLVTVTGLARALGTDFTVLLEPAGDVDPLQVIAPEGHQLVWSSEAGSTAYLLVATSGQRDADLWRWRLAPGDSYAGRPDPSGSQELFTVLKGTLTIVTEGAAQQVRAGEAARLLSDRAYTYRNDGPDAVTFLRVVALAS</sequence>
<dbReference type="InterPro" id="IPR050807">
    <property type="entry name" value="TransReg_Diox_bact_type"/>
</dbReference>
<gene>
    <name evidence="3" type="ORF">GCM10009811_14090</name>
</gene>
<dbReference type="InterPro" id="IPR011051">
    <property type="entry name" value="RmlC_Cupin_sf"/>
</dbReference>
<evidence type="ECO:0000313" key="3">
    <source>
        <dbReference type="EMBL" id="GAA1790407.1"/>
    </source>
</evidence>
<dbReference type="Gene3D" id="1.10.260.40">
    <property type="entry name" value="lambda repressor-like DNA-binding domains"/>
    <property type="match status" value="1"/>
</dbReference>
<feature type="domain" description="HTH cro/C1-type" evidence="2">
    <location>
        <begin position="28"/>
        <end position="82"/>
    </location>
</feature>
<dbReference type="SMART" id="SM00530">
    <property type="entry name" value="HTH_XRE"/>
    <property type="match status" value="1"/>
</dbReference>
<dbReference type="SUPFAM" id="SSF47413">
    <property type="entry name" value="lambda repressor-like DNA-binding domains"/>
    <property type="match status" value="1"/>
</dbReference>
<comment type="caution">
    <text evidence="3">The sequence shown here is derived from an EMBL/GenBank/DDBJ whole genome shotgun (WGS) entry which is preliminary data.</text>
</comment>
<dbReference type="Pfam" id="PF07883">
    <property type="entry name" value="Cupin_2"/>
    <property type="match status" value="1"/>
</dbReference>
<protein>
    <submittedName>
        <fullName evidence="3">XRE family transcriptional regulator</fullName>
    </submittedName>
</protein>
<dbReference type="Proteomes" id="UP001499938">
    <property type="component" value="Unassembled WGS sequence"/>
</dbReference>
<reference evidence="3 4" key="1">
    <citation type="journal article" date="2019" name="Int. J. Syst. Evol. Microbiol.">
        <title>The Global Catalogue of Microorganisms (GCM) 10K type strain sequencing project: providing services to taxonomists for standard genome sequencing and annotation.</title>
        <authorList>
            <consortium name="The Broad Institute Genomics Platform"/>
            <consortium name="The Broad Institute Genome Sequencing Center for Infectious Disease"/>
            <person name="Wu L."/>
            <person name="Ma J."/>
        </authorList>
    </citation>
    <scope>NUCLEOTIDE SEQUENCE [LARGE SCALE GENOMIC DNA]</scope>
    <source>
        <strain evidence="3 4">JCM 15592</strain>
    </source>
</reference>
<dbReference type="PANTHER" id="PTHR46797">
    <property type="entry name" value="HTH-TYPE TRANSCRIPTIONAL REGULATOR"/>
    <property type="match status" value="1"/>
</dbReference>
<evidence type="ECO:0000259" key="2">
    <source>
        <dbReference type="PROSITE" id="PS50943"/>
    </source>
</evidence>
<dbReference type="InterPro" id="IPR001387">
    <property type="entry name" value="Cro/C1-type_HTH"/>
</dbReference>
<evidence type="ECO:0000313" key="4">
    <source>
        <dbReference type="Proteomes" id="UP001499938"/>
    </source>
</evidence>
<dbReference type="CDD" id="cd00093">
    <property type="entry name" value="HTH_XRE"/>
    <property type="match status" value="1"/>
</dbReference>
<evidence type="ECO:0000256" key="1">
    <source>
        <dbReference type="ARBA" id="ARBA00023125"/>
    </source>
</evidence>
<dbReference type="InterPro" id="IPR010982">
    <property type="entry name" value="Lambda_DNA-bd_dom_sf"/>
</dbReference>
<dbReference type="InterPro" id="IPR013096">
    <property type="entry name" value="Cupin_2"/>
</dbReference>
<dbReference type="RefSeq" id="WP_344082926.1">
    <property type="nucleotide sequence ID" value="NZ_BAAAPO010000023.1"/>
</dbReference>
<organism evidence="3 4">
    <name type="scientific">Nostocoides veronense</name>
    <dbReference type="NCBI Taxonomy" id="330836"/>
    <lineage>
        <taxon>Bacteria</taxon>
        <taxon>Bacillati</taxon>
        <taxon>Actinomycetota</taxon>
        <taxon>Actinomycetes</taxon>
        <taxon>Micrococcales</taxon>
        <taxon>Intrasporangiaceae</taxon>
        <taxon>Nostocoides</taxon>
    </lineage>
</organism>